<organism evidence="1 2">
    <name type="scientific">Mycobacterium terramassiliense</name>
    <dbReference type="NCBI Taxonomy" id="1841859"/>
    <lineage>
        <taxon>Bacteria</taxon>
        <taxon>Bacillati</taxon>
        <taxon>Actinomycetota</taxon>
        <taxon>Actinomycetes</taxon>
        <taxon>Mycobacteriales</taxon>
        <taxon>Mycobacteriaceae</taxon>
        <taxon>Mycobacterium</taxon>
    </lineage>
</organism>
<protein>
    <submittedName>
        <fullName evidence="1">Mycobacterium terramassiliense ORFan</fullName>
    </submittedName>
</protein>
<name>A0A2U3N6P7_9MYCO</name>
<accession>A0A2U3N6P7</accession>
<evidence type="ECO:0000313" key="1">
    <source>
        <dbReference type="EMBL" id="SPM27074.1"/>
    </source>
</evidence>
<evidence type="ECO:0000313" key="2">
    <source>
        <dbReference type="Proteomes" id="UP000241595"/>
    </source>
</evidence>
<dbReference type="STRING" id="1841859.GCA_900157385_00545"/>
<dbReference type="EMBL" id="FTRV01000009">
    <property type="protein sequence ID" value="SPM27074.1"/>
    <property type="molecule type" value="Genomic_DNA"/>
</dbReference>
<dbReference type="Proteomes" id="UP000241595">
    <property type="component" value="Unassembled WGS sequence"/>
</dbReference>
<dbReference type="AlphaFoldDB" id="A0A2U3N6P7"/>
<keyword evidence="2" id="KW-1185">Reference proteome</keyword>
<proteinExistence type="predicted"/>
<gene>
    <name evidence="1" type="ORF">MTAB308_549</name>
</gene>
<reference evidence="1 2" key="1">
    <citation type="submission" date="2017-01" db="EMBL/GenBank/DDBJ databases">
        <authorList>
            <consortium name="Urmite Genomes"/>
        </authorList>
    </citation>
    <scope>NUCLEOTIDE SEQUENCE [LARGE SCALE GENOMIC DNA]</scope>
    <source>
        <strain evidence="1 2">AB308</strain>
    </source>
</reference>
<sequence length="33" mass="3475">MAECDVLEPDGARAGVILSCQARPAGAELRVEF</sequence>